<evidence type="ECO:0000313" key="2">
    <source>
        <dbReference type="Proteomes" id="UP000184310"/>
    </source>
</evidence>
<dbReference type="AlphaFoldDB" id="A0A1M6ND51"/>
<accession>A0A1M6ND51</accession>
<organism evidence="1 2">
    <name type="scientific">Clostridium cavendishii DSM 21758</name>
    <dbReference type="NCBI Taxonomy" id="1121302"/>
    <lineage>
        <taxon>Bacteria</taxon>
        <taxon>Bacillati</taxon>
        <taxon>Bacillota</taxon>
        <taxon>Clostridia</taxon>
        <taxon>Eubacteriales</taxon>
        <taxon>Clostridiaceae</taxon>
        <taxon>Clostridium</taxon>
    </lineage>
</organism>
<evidence type="ECO:0000313" key="1">
    <source>
        <dbReference type="EMBL" id="SHJ93563.1"/>
    </source>
</evidence>
<protein>
    <submittedName>
        <fullName evidence="1">Uncharacterized protein</fullName>
    </submittedName>
</protein>
<dbReference type="RefSeq" id="WP_072989081.1">
    <property type="nucleotide sequence ID" value="NZ_FQZB01000012.1"/>
</dbReference>
<keyword evidence="2" id="KW-1185">Reference proteome</keyword>
<name>A0A1M6ND51_9CLOT</name>
<dbReference type="EMBL" id="FQZB01000012">
    <property type="protein sequence ID" value="SHJ93563.1"/>
    <property type="molecule type" value="Genomic_DNA"/>
</dbReference>
<reference evidence="1 2" key="1">
    <citation type="submission" date="2016-11" db="EMBL/GenBank/DDBJ databases">
        <authorList>
            <person name="Jaros S."/>
            <person name="Januszkiewicz K."/>
            <person name="Wedrychowicz H."/>
        </authorList>
    </citation>
    <scope>NUCLEOTIDE SEQUENCE [LARGE SCALE GENOMIC DNA]</scope>
    <source>
        <strain evidence="1 2">DSM 21758</strain>
    </source>
</reference>
<dbReference type="Proteomes" id="UP000184310">
    <property type="component" value="Unassembled WGS sequence"/>
</dbReference>
<dbReference type="STRING" id="1121302.SAMN02745163_02869"/>
<dbReference type="OrthoDB" id="1929943at2"/>
<gene>
    <name evidence="1" type="ORF">SAMN02745163_02869</name>
</gene>
<proteinExistence type="predicted"/>
<sequence length="166" mass="19818">MDRKELIEHKRKQLYFKNLMNSMNAITIIEIYEIGDERDYYKNIISLYYELWRQSNIEPYSKLTCTTDDNQFCKWIIDKAELTSKKEYIFINGGYYEGYAKITISNLSEAVLQLLYHDLKLNDLHGSCKCGFGEGFCLIDLVDKKVIDVALVSDDEYNYQLWQWYY</sequence>